<comment type="caution">
    <text evidence="2">The sequence shown here is derived from an EMBL/GenBank/DDBJ whole genome shotgun (WGS) entry which is preliminary data.</text>
</comment>
<gene>
    <name evidence="2" type="ORF">SteCoe_9459</name>
</gene>
<accession>A0A1R2CHS1</accession>
<feature type="transmembrane region" description="Helical" evidence="1">
    <location>
        <begin position="14"/>
        <end position="34"/>
    </location>
</feature>
<keyword evidence="1" id="KW-1133">Transmembrane helix</keyword>
<evidence type="ECO:0000313" key="3">
    <source>
        <dbReference type="Proteomes" id="UP000187209"/>
    </source>
</evidence>
<evidence type="ECO:0000313" key="2">
    <source>
        <dbReference type="EMBL" id="OMJ88594.1"/>
    </source>
</evidence>
<reference evidence="2 3" key="1">
    <citation type="submission" date="2016-11" db="EMBL/GenBank/DDBJ databases">
        <title>The macronuclear genome of Stentor coeruleus: a giant cell with tiny introns.</title>
        <authorList>
            <person name="Slabodnick M."/>
            <person name="Ruby J.G."/>
            <person name="Reiff S.B."/>
            <person name="Swart E.C."/>
            <person name="Gosai S."/>
            <person name="Prabakaran S."/>
            <person name="Witkowska E."/>
            <person name="Larue G.E."/>
            <person name="Fisher S."/>
            <person name="Freeman R.M."/>
            <person name="Gunawardena J."/>
            <person name="Chu W."/>
            <person name="Stover N.A."/>
            <person name="Gregory B.D."/>
            <person name="Nowacki M."/>
            <person name="Derisi J."/>
            <person name="Roy S.W."/>
            <person name="Marshall W.F."/>
            <person name="Sood P."/>
        </authorList>
    </citation>
    <scope>NUCLEOTIDE SEQUENCE [LARGE SCALE GENOMIC DNA]</scope>
    <source>
        <strain evidence="2">WM001</strain>
    </source>
</reference>
<keyword evidence="3" id="KW-1185">Reference proteome</keyword>
<feature type="transmembrane region" description="Helical" evidence="1">
    <location>
        <begin position="120"/>
        <end position="146"/>
    </location>
</feature>
<sequence>MVENPKILKLDHRVWWVIFIVLYVFLIAVMVGTLSTRVWVELKPENLDVFKFKGSLIRVTDGLGEIPNIANPLSPLDVEGQTYQKIYGGACFVKDVLDKETTQVFTWNLYHSWCKMFKNLWMGAGVFIVFEITAIICIVIIIALLVLFIFKKFYFITSFLATGCMWASHIIGIIAWITISQGQFNDDCSNLTDGEKAPKICAKDGPKLGLFVLLFIPFIVIPFFCVTCLLRGRIIQEVRLETKVDTNKDEDVNNVTQMKDHKNFEPKL</sequence>
<keyword evidence="1" id="KW-0812">Transmembrane</keyword>
<feature type="transmembrane region" description="Helical" evidence="1">
    <location>
        <begin position="208"/>
        <end position="230"/>
    </location>
</feature>
<organism evidence="2 3">
    <name type="scientific">Stentor coeruleus</name>
    <dbReference type="NCBI Taxonomy" id="5963"/>
    <lineage>
        <taxon>Eukaryota</taxon>
        <taxon>Sar</taxon>
        <taxon>Alveolata</taxon>
        <taxon>Ciliophora</taxon>
        <taxon>Postciliodesmatophora</taxon>
        <taxon>Heterotrichea</taxon>
        <taxon>Heterotrichida</taxon>
        <taxon>Stentoridae</taxon>
        <taxon>Stentor</taxon>
    </lineage>
</organism>
<dbReference type="Proteomes" id="UP000187209">
    <property type="component" value="Unassembled WGS sequence"/>
</dbReference>
<evidence type="ECO:0000256" key="1">
    <source>
        <dbReference type="SAM" id="Phobius"/>
    </source>
</evidence>
<dbReference type="AlphaFoldDB" id="A0A1R2CHS1"/>
<protein>
    <submittedName>
        <fullName evidence="2">Uncharacterized protein</fullName>
    </submittedName>
</protein>
<dbReference type="OrthoDB" id="325706at2759"/>
<feature type="transmembrane region" description="Helical" evidence="1">
    <location>
        <begin position="153"/>
        <end position="177"/>
    </location>
</feature>
<keyword evidence="1" id="KW-0472">Membrane</keyword>
<dbReference type="EMBL" id="MPUH01000147">
    <property type="protein sequence ID" value="OMJ88594.1"/>
    <property type="molecule type" value="Genomic_DNA"/>
</dbReference>
<proteinExistence type="predicted"/>
<name>A0A1R2CHS1_9CILI</name>